<evidence type="ECO:0000313" key="3">
    <source>
        <dbReference type="Proteomes" id="UP000595278"/>
    </source>
</evidence>
<proteinExistence type="predicted"/>
<keyword evidence="3" id="KW-1185">Reference proteome</keyword>
<dbReference type="KEGG" id="eaz:JHT90_01925"/>
<gene>
    <name evidence="2" type="ORF">JHT90_01925</name>
</gene>
<accession>A0A974NGF0</accession>
<feature type="domain" description="DUF4123" evidence="1">
    <location>
        <begin position="5"/>
        <end position="119"/>
    </location>
</feature>
<dbReference type="Proteomes" id="UP000595278">
    <property type="component" value="Chromosome"/>
</dbReference>
<evidence type="ECO:0000313" key="2">
    <source>
        <dbReference type="EMBL" id="QQP86037.1"/>
    </source>
</evidence>
<dbReference type="EMBL" id="CP067393">
    <property type="protein sequence ID" value="QQP86037.1"/>
    <property type="molecule type" value="Genomic_DNA"/>
</dbReference>
<sequence>MTEKLYAIIDGAAEDELLPMLKAFDPPVSCLYAEPVQDELVAIAPYLVQVTDEVKQWLTTRDSFWGFYCTSAASLKELRHHLRKHLQAMIEGEEKAVFFRFYDPRNIWVLCDLLTDWQLYHFLGPIKSITTDMDGITVTKDFKERREQFPHDAISRKKMLTFTLGQMAIFERHLSESYIQKLAAVLKRWHHKETVDYPQFAHDIFNYLQSLDITDDRIIRGIGKLCLTNHYYCFDDIPNGIKSRLEAKELSALMNAELLLVEQFGSVPLLDK</sequence>
<evidence type="ECO:0000259" key="1">
    <source>
        <dbReference type="Pfam" id="PF13503"/>
    </source>
</evidence>
<organism evidence="2 3">
    <name type="scientific">Entomomonas asaccharolytica</name>
    <dbReference type="NCBI Taxonomy" id="2785331"/>
    <lineage>
        <taxon>Bacteria</taxon>
        <taxon>Pseudomonadati</taxon>
        <taxon>Pseudomonadota</taxon>
        <taxon>Gammaproteobacteria</taxon>
        <taxon>Pseudomonadales</taxon>
        <taxon>Pseudomonadaceae</taxon>
        <taxon>Entomomonas</taxon>
    </lineage>
</organism>
<dbReference type="RefSeq" id="WP_201093447.1">
    <property type="nucleotide sequence ID" value="NZ_CP067393.1"/>
</dbReference>
<name>A0A974NGF0_9GAMM</name>
<dbReference type="InterPro" id="IPR025391">
    <property type="entry name" value="DUF4123"/>
</dbReference>
<reference evidence="2 3" key="1">
    <citation type="submission" date="2021-01" db="EMBL/GenBank/DDBJ databases">
        <title>Entomomonas sp. F2A isolated from a house cricket (Acheta domesticus).</title>
        <authorList>
            <person name="Spergser J."/>
            <person name="Busse H.-J."/>
        </authorList>
    </citation>
    <scope>NUCLEOTIDE SEQUENCE [LARGE SCALE GENOMIC DNA]</scope>
    <source>
        <strain evidence="2 3">F2A</strain>
    </source>
</reference>
<dbReference type="AlphaFoldDB" id="A0A974NGF0"/>
<protein>
    <submittedName>
        <fullName evidence="2">DUF4123 domain-containing protein</fullName>
    </submittedName>
</protein>
<dbReference type="Pfam" id="PF13503">
    <property type="entry name" value="DUF4123"/>
    <property type="match status" value="1"/>
</dbReference>